<dbReference type="RefSeq" id="WP_152099058.1">
    <property type="nucleotide sequence ID" value="NZ_AP021861.1"/>
</dbReference>
<dbReference type="Proteomes" id="UP000326837">
    <property type="component" value="Chromosome"/>
</dbReference>
<dbReference type="InterPro" id="IPR013424">
    <property type="entry name" value="Ice-binding_C"/>
</dbReference>
<keyword evidence="1" id="KW-0732">Signal</keyword>
<evidence type="ECO:0000313" key="3">
    <source>
        <dbReference type="EMBL" id="BBO33240.1"/>
    </source>
</evidence>
<dbReference type="EMBL" id="AP021861">
    <property type="protein sequence ID" value="BBO33240.1"/>
    <property type="molecule type" value="Genomic_DNA"/>
</dbReference>
<feature type="signal peptide" evidence="1">
    <location>
        <begin position="1"/>
        <end position="25"/>
    </location>
</feature>
<name>A0A5K7X974_9BACT</name>
<evidence type="ECO:0000256" key="1">
    <source>
        <dbReference type="SAM" id="SignalP"/>
    </source>
</evidence>
<dbReference type="AlphaFoldDB" id="A0A5K7X974"/>
<feature type="domain" description="Ice-binding protein C-terminal" evidence="2">
    <location>
        <begin position="219"/>
        <end position="241"/>
    </location>
</feature>
<accession>A0A5K7X974</accession>
<evidence type="ECO:0000259" key="2">
    <source>
        <dbReference type="Pfam" id="PF07589"/>
    </source>
</evidence>
<gene>
    <name evidence="3" type="ORF">PLANPX_2852</name>
</gene>
<dbReference type="NCBIfam" id="TIGR02595">
    <property type="entry name" value="PEP_CTERM"/>
    <property type="match status" value="1"/>
</dbReference>
<reference evidence="4" key="1">
    <citation type="submission" date="2019-10" db="EMBL/GenBank/DDBJ databases">
        <title>Lacipirellula parvula gen. nov., sp. nov., representing a lineage of planctomycetes widespread in freshwater anoxic habitats, and description of the family Lacipirellulaceae.</title>
        <authorList>
            <person name="Dedysh S.N."/>
            <person name="Kulichevskaya I.S."/>
            <person name="Beletsky A.V."/>
            <person name="Rakitin A.L."/>
            <person name="Mardanov A.V."/>
            <person name="Ivanova A.A."/>
            <person name="Saltykova V.X."/>
            <person name="Rijpstra W.I.C."/>
            <person name="Sinninghe Damste J.S."/>
            <person name="Ravin N.V."/>
        </authorList>
    </citation>
    <scope>NUCLEOTIDE SEQUENCE [LARGE SCALE GENOMIC DNA]</scope>
    <source>
        <strain evidence="4">PX69</strain>
    </source>
</reference>
<keyword evidence="4" id="KW-1185">Reference proteome</keyword>
<organism evidence="3 4">
    <name type="scientific">Lacipirellula parvula</name>
    <dbReference type="NCBI Taxonomy" id="2650471"/>
    <lineage>
        <taxon>Bacteria</taxon>
        <taxon>Pseudomonadati</taxon>
        <taxon>Planctomycetota</taxon>
        <taxon>Planctomycetia</taxon>
        <taxon>Pirellulales</taxon>
        <taxon>Lacipirellulaceae</taxon>
        <taxon>Lacipirellula</taxon>
    </lineage>
</organism>
<proteinExistence type="predicted"/>
<protein>
    <recommendedName>
        <fullName evidence="2">Ice-binding protein C-terminal domain-containing protein</fullName>
    </recommendedName>
</protein>
<sequence>MHLSKAFAAVALCLCCTLRPNYTLAAILLQNEPAALTLGERSNRGTPDWPDRRESGQIINFGTRDVRVTRITWIGHYLDNRGPDWQPIDKAAPNNGGTIDFEISIRHHTTDPRIPIEQTPLDLLNVEATYELLPEYSLTSYRFESIFKTPLLIRYDPTAVHVISVVENDPETDYGFSWNYSALTEPWRRLAAKTNLYGTWFAYGRNQAGLAMTIYGDVIPEPSAIALAGVGAIALAALRRRK</sequence>
<dbReference type="KEGG" id="lpav:PLANPX_2852"/>
<dbReference type="Pfam" id="PF07589">
    <property type="entry name" value="PEP-CTERM"/>
    <property type="match status" value="1"/>
</dbReference>
<evidence type="ECO:0000313" key="4">
    <source>
        <dbReference type="Proteomes" id="UP000326837"/>
    </source>
</evidence>
<feature type="chain" id="PRO_5025008492" description="Ice-binding protein C-terminal domain-containing protein" evidence="1">
    <location>
        <begin position="26"/>
        <end position="242"/>
    </location>
</feature>